<dbReference type="AlphaFoldDB" id="A0A1H1NW08"/>
<organism evidence="1 2">
    <name type="scientific">Halopseudomonas litoralis</name>
    <dbReference type="NCBI Taxonomy" id="797277"/>
    <lineage>
        <taxon>Bacteria</taxon>
        <taxon>Pseudomonadati</taxon>
        <taxon>Pseudomonadota</taxon>
        <taxon>Gammaproteobacteria</taxon>
        <taxon>Pseudomonadales</taxon>
        <taxon>Pseudomonadaceae</taxon>
        <taxon>Halopseudomonas</taxon>
    </lineage>
</organism>
<dbReference type="EMBL" id="LT629748">
    <property type="protein sequence ID" value="SDS03137.1"/>
    <property type="molecule type" value="Genomic_DNA"/>
</dbReference>
<dbReference type="RefSeq" id="WP_090272334.1">
    <property type="nucleotide sequence ID" value="NZ_LT629748.1"/>
</dbReference>
<dbReference type="OrthoDB" id="9765386at2"/>
<name>A0A1H1NW08_9GAMM</name>
<dbReference type="Pfam" id="PF04860">
    <property type="entry name" value="Phage_portal"/>
    <property type="match status" value="1"/>
</dbReference>
<accession>A0A1H1NW08</accession>
<sequence length="413" mass="45521">MKNQQKKPGRVKAAVLGWLGVPVGLTDEAFWAHFGANVAGQEVNERTVMQLSAVWACARLIAETISTLPISLYERTSTGRQSASHHPIYTLIHSRPNADSTAAVFWEAVILSMLLRGNGFAEMKWIGDRLIALVFLSPRRLSISRDSKGKRIYRYTEGDGTQRVIPEKNIFRIPGFTADGNWGLSTIEFGAQVFGSALAASNAANTTWERGLSPTVAFTMQQVLKPEQRQEFRKNLQDVSGAINAGKSPLLEGGMDAKTIGINPKDAQLLESRAFSVEEICRWFRVPPFMVGHSEKSTSWGTGIEQQLIGFLTFTLRPWLTRIEQAINKDLLSPVDQLRYYAEFNVEGLLRTDSAGRAAYLGTMTEKGLMTLDEGRAKENLPPKGGNADKLMVNSAMMPIDQLGQSQGNNNAS</sequence>
<protein>
    <submittedName>
        <fullName evidence="1">Phage portal protein, HK97 family</fullName>
    </submittedName>
</protein>
<dbReference type="InterPro" id="IPR006944">
    <property type="entry name" value="Phage/GTA_portal"/>
</dbReference>
<dbReference type="NCBIfam" id="TIGR01537">
    <property type="entry name" value="portal_HK97"/>
    <property type="match status" value="1"/>
</dbReference>
<dbReference type="InterPro" id="IPR006427">
    <property type="entry name" value="Portal_HK97"/>
</dbReference>
<keyword evidence="2" id="KW-1185">Reference proteome</keyword>
<gene>
    <name evidence="1" type="ORF">SAMN05216198_1026</name>
</gene>
<dbReference type="Proteomes" id="UP000243426">
    <property type="component" value="Chromosome I"/>
</dbReference>
<proteinExistence type="predicted"/>
<evidence type="ECO:0000313" key="1">
    <source>
        <dbReference type="EMBL" id="SDS03137.1"/>
    </source>
</evidence>
<reference evidence="2" key="1">
    <citation type="submission" date="2016-10" db="EMBL/GenBank/DDBJ databases">
        <authorList>
            <person name="Varghese N."/>
            <person name="Submissions S."/>
        </authorList>
    </citation>
    <scope>NUCLEOTIDE SEQUENCE [LARGE SCALE GENOMIC DNA]</scope>
    <source>
        <strain evidence="2">2SM5</strain>
    </source>
</reference>
<dbReference type="STRING" id="797277.SAMN05216198_1026"/>
<evidence type="ECO:0000313" key="2">
    <source>
        <dbReference type="Proteomes" id="UP000243426"/>
    </source>
</evidence>